<organism evidence="1 2">
    <name type="scientific">Mycolicibacterium aubagnense</name>
    <dbReference type="NCBI Taxonomy" id="319707"/>
    <lineage>
        <taxon>Bacteria</taxon>
        <taxon>Bacillati</taxon>
        <taxon>Actinomycetota</taxon>
        <taxon>Actinomycetes</taxon>
        <taxon>Mycobacteriales</taxon>
        <taxon>Mycobacteriaceae</taxon>
        <taxon>Mycolicibacterium</taxon>
    </lineage>
</organism>
<gene>
    <name evidence="1" type="ORF">MAUB_34150</name>
</gene>
<keyword evidence="2" id="KW-1185">Reference proteome</keyword>
<dbReference type="Proteomes" id="UP000465609">
    <property type="component" value="Chromosome"/>
</dbReference>
<accession>A0ABM7IFF8</accession>
<dbReference type="RefSeq" id="WP_138227988.1">
    <property type="nucleotide sequence ID" value="NZ_AP022577.1"/>
</dbReference>
<name>A0ABM7IFF8_9MYCO</name>
<dbReference type="EMBL" id="AP022577">
    <property type="protein sequence ID" value="BBX85542.1"/>
    <property type="molecule type" value="Genomic_DNA"/>
</dbReference>
<reference evidence="1 2" key="1">
    <citation type="journal article" date="2019" name="Emerg. Microbes Infect.">
        <title>Comprehensive subspecies identification of 175 nontuberculous mycobacteria species based on 7547 genomic profiles.</title>
        <authorList>
            <person name="Matsumoto Y."/>
            <person name="Kinjo T."/>
            <person name="Motooka D."/>
            <person name="Nabeya D."/>
            <person name="Jung N."/>
            <person name="Uechi K."/>
            <person name="Horii T."/>
            <person name="Iida T."/>
            <person name="Fujita J."/>
            <person name="Nakamura S."/>
        </authorList>
    </citation>
    <scope>NUCLEOTIDE SEQUENCE [LARGE SCALE GENOMIC DNA]</scope>
    <source>
        <strain evidence="1 2">JCM 15296</strain>
    </source>
</reference>
<sequence>MDVPIQLAHGVKLISRSQVFAADEAAELFYTYHTTGDIPDGYALQPVEGYRADGNTVDLSDAAVR</sequence>
<proteinExistence type="predicted"/>
<protein>
    <submittedName>
        <fullName evidence="1">Uncharacterized protein</fullName>
    </submittedName>
</protein>
<evidence type="ECO:0000313" key="2">
    <source>
        <dbReference type="Proteomes" id="UP000465609"/>
    </source>
</evidence>
<evidence type="ECO:0000313" key="1">
    <source>
        <dbReference type="EMBL" id="BBX85542.1"/>
    </source>
</evidence>